<comment type="caution">
    <text evidence="2">The sequence shown here is derived from an EMBL/GenBank/DDBJ whole genome shotgun (WGS) entry which is preliminary data.</text>
</comment>
<evidence type="ECO:0000256" key="1">
    <source>
        <dbReference type="SAM" id="MobiDB-lite"/>
    </source>
</evidence>
<feature type="region of interest" description="Disordered" evidence="1">
    <location>
        <begin position="27"/>
        <end position="52"/>
    </location>
</feature>
<name>A0AAW0NCE2_9GOBI</name>
<feature type="compositionally biased region" description="Basic and acidic residues" evidence="1">
    <location>
        <begin position="100"/>
        <end position="110"/>
    </location>
</feature>
<gene>
    <name evidence="2" type="ORF">WMY93_023852</name>
</gene>
<feature type="compositionally biased region" description="Polar residues" evidence="1">
    <location>
        <begin position="115"/>
        <end position="126"/>
    </location>
</feature>
<evidence type="ECO:0000313" key="3">
    <source>
        <dbReference type="Proteomes" id="UP001460270"/>
    </source>
</evidence>
<proteinExistence type="predicted"/>
<dbReference type="AlphaFoldDB" id="A0AAW0NCE2"/>
<protein>
    <submittedName>
        <fullName evidence="2">Uncharacterized protein</fullName>
    </submittedName>
</protein>
<sequence>MGTPSTPSLWSPCPGVFDGTQHEIKRSQSKHAEADHRVTHTAHAHSSEAETRRAPVFQQLVRPFREVNSGGKTVVTSEWRWTDKLLPYRMTRFCQGFEPHPPRAHCDGTGKRKSFSQAGHTSSQQEMELVCDGQGSV</sequence>
<accession>A0AAW0NCE2</accession>
<keyword evidence="3" id="KW-1185">Reference proteome</keyword>
<feature type="compositionally biased region" description="Basic and acidic residues" evidence="1">
    <location>
        <begin position="27"/>
        <end position="38"/>
    </location>
</feature>
<dbReference type="EMBL" id="JBBPFD010000017">
    <property type="protein sequence ID" value="KAK7891889.1"/>
    <property type="molecule type" value="Genomic_DNA"/>
</dbReference>
<dbReference type="Proteomes" id="UP001460270">
    <property type="component" value="Unassembled WGS sequence"/>
</dbReference>
<organism evidence="2 3">
    <name type="scientific">Mugilogobius chulae</name>
    <name type="common">yellowstripe goby</name>
    <dbReference type="NCBI Taxonomy" id="88201"/>
    <lineage>
        <taxon>Eukaryota</taxon>
        <taxon>Metazoa</taxon>
        <taxon>Chordata</taxon>
        <taxon>Craniata</taxon>
        <taxon>Vertebrata</taxon>
        <taxon>Euteleostomi</taxon>
        <taxon>Actinopterygii</taxon>
        <taxon>Neopterygii</taxon>
        <taxon>Teleostei</taxon>
        <taxon>Neoteleostei</taxon>
        <taxon>Acanthomorphata</taxon>
        <taxon>Gobiaria</taxon>
        <taxon>Gobiiformes</taxon>
        <taxon>Gobioidei</taxon>
        <taxon>Gobiidae</taxon>
        <taxon>Gobionellinae</taxon>
        <taxon>Mugilogobius</taxon>
    </lineage>
</organism>
<evidence type="ECO:0000313" key="2">
    <source>
        <dbReference type="EMBL" id="KAK7891889.1"/>
    </source>
</evidence>
<reference evidence="3" key="1">
    <citation type="submission" date="2024-04" db="EMBL/GenBank/DDBJ databases">
        <title>Salinicola lusitanus LLJ914,a marine bacterium isolated from the Okinawa Trough.</title>
        <authorList>
            <person name="Li J."/>
        </authorList>
    </citation>
    <scope>NUCLEOTIDE SEQUENCE [LARGE SCALE GENOMIC DNA]</scope>
</reference>
<feature type="region of interest" description="Disordered" evidence="1">
    <location>
        <begin position="97"/>
        <end position="137"/>
    </location>
</feature>